<evidence type="ECO:0008006" key="4">
    <source>
        <dbReference type="Google" id="ProtNLM"/>
    </source>
</evidence>
<evidence type="ECO:0000313" key="3">
    <source>
        <dbReference type="Proteomes" id="UP001596207"/>
    </source>
</evidence>
<sequence length="163" mass="16249">MTRRFASLSAALVTGILLTGCGSVTIPIPTGDGGSVEVDTNGDGGVTIDGDGGSVSTGSGLPKGFPADEVPVIEGRVTAAVAIKQADGTQGYTFSVVVDGDVASAADKASGLLTDAGYELENSLESPESVVRSLGSDAWLVVITVAAVEQGSGVNYTVATRER</sequence>
<dbReference type="PROSITE" id="PS51257">
    <property type="entry name" value="PROKAR_LIPOPROTEIN"/>
    <property type="match status" value="1"/>
</dbReference>
<keyword evidence="1" id="KW-0732">Signal</keyword>
<evidence type="ECO:0000313" key="2">
    <source>
        <dbReference type="EMBL" id="MFC5940214.1"/>
    </source>
</evidence>
<name>A0ABW1HIS7_9ACTN</name>
<proteinExistence type="predicted"/>
<dbReference type="EMBL" id="JBHSQQ010000004">
    <property type="protein sequence ID" value="MFC5940214.1"/>
    <property type="molecule type" value="Genomic_DNA"/>
</dbReference>
<evidence type="ECO:0000256" key="1">
    <source>
        <dbReference type="SAM" id="SignalP"/>
    </source>
</evidence>
<accession>A0ABW1HIS7</accession>
<dbReference type="Proteomes" id="UP001596207">
    <property type="component" value="Unassembled WGS sequence"/>
</dbReference>
<comment type="caution">
    <text evidence="2">The sequence shown here is derived from an EMBL/GenBank/DDBJ whole genome shotgun (WGS) entry which is preliminary data.</text>
</comment>
<keyword evidence="3" id="KW-1185">Reference proteome</keyword>
<organism evidence="2 3">
    <name type="scientific">Micromonospora harpali</name>
    <dbReference type="NCBI Taxonomy" id="1490225"/>
    <lineage>
        <taxon>Bacteria</taxon>
        <taxon>Bacillati</taxon>
        <taxon>Actinomycetota</taxon>
        <taxon>Actinomycetes</taxon>
        <taxon>Micromonosporales</taxon>
        <taxon>Micromonosporaceae</taxon>
        <taxon>Micromonospora</taxon>
    </lineage>
</organism>
<dbReference type="RefSeq" id="WP_353901353.1">
    <property type="nucleotide sequence ID" value="NZ_CP158970.1"/>
</dbReference>
<feature type="signal peptide" evidence="1">
    <location>
        <begin position="1"/>
        <end position="19"/>
    </location>
</feature>
<feature type="chain" id="PRO_5046674964" description="Secreted protein" evidence="1">
    <location>
        <begin position="20"/>
        <end position="163"/>
    </location>
</feature>
<gene>
    <name evidence="2" type="ORF">ACFPZ4_01800</name>
</gene>
<reference evidence="3" key="1">
    <citation type="journal article" date="2019" name="Int. J. Syst. Evol. Microbiol.">
        <title>The Global Catalogue of Microorganisms (GCM) 10K type strain sequencing project: providing services to taxonomists for standard genome sequencing and annotation.</title>
        <authorList>
            <consortium name="The Broad Institute Genomics Platform"/>
            <consortium name="The Broad Institute Genome Sequencing Center for Infectious Disease"/>
            <person name="Wu L."/>
            <person name="Ma J."/>
        </authorList>
    </citation>
    <scope>NUCLEOTIDE SEQUENCE [LARGE SCALE GENOMIC DNA]</scope>
    <source>
        <strain evidence="3">CGMCC 4.7173</strain>
    </source>
</reference>
<protein>
    <recommendedName>
        <fullName evidence="4">Secreted protein</fullName>
    </recommendedName>
</protein>